<sequence>MYTEAMQVKCLAQGHNGCVPPGNQTCSLEVTRSAPYPLYYTYTAVFLIWTH</sequence>
<organism evidence="1">
    <name type="scientific">Anguilla anguilla</name>
    <name type="common">European freshwater eel</name>
    <name type="synonym">Muraena anguilla</name>
    <dbReference type="NCBI Taxonomy" id="7936"/>
    <lineage>
        <taxon>Eukaryota</taxon>
        <taxon>Metazoa</taxon>
        <taxon>Chordata</taxon>
        <taxon>Craniata</taxon>
        <taxon>Vertebrata</taxon>
        <taxon>Euteleostomi</taxon>
        <taxon>Actinopterygii</taxon>
        <taxon>Neopterygii</taxon>
        <taxon>Teleostei</taxon>
        <taxon>Anguilliformes</taxon>
        <taxon>Anguillidae</taxon>
        <taxon>Anguilla</taxon>
    </lineage>
</organism>
<dbReference type="EMBL" id="GBXM01093717">
    <property type="protein sequence ID" value="JAH14860.1"/>
    <property type="molecule type" value="Transcribed_RNA"/>
</dbReference>
<evidence type="ECO:0000313" key="1">
    <source>
        <dbReference type="EMBL" id="JAH14860.1"/>
    </source>
</evidence>
<reference evidence="1" key="1">
    <citation type="submission" date="2014-11" db="EMBL/GenBank/DDBJ databases">
        <authorList>
            <person name="Amaro Gonzalez C."/>
        </authorList>
    </citation>
    <scope>NUCLEOTIDE SEQUENCE</scope>
</reference>
<proteinExistence type="predicted"/>
<name>A0A0E9QEW8_ANGAN</name>
<accession>A0A0E9QEW8</accession>
<reference evidence="1" key="2">
    <citation type="journal article" date="2015" name="Fish Shellfish Immunol.">
        <title>Early steps in the European eel (Anguilla anguilla)-Vibrio vulnificus interaction in the gills: Role of the RtxA13 toxin.</title>
        <authorList>
            <person name="Callol A."/>
            <person name="Pajuelo D."/>
            <person name="Ebbesson L."/>
            <person name="Teles M."/>
            <person name="MacKenzie S."/>
            <person name="Amaro C."/>
        </authorList>
    </citation>
    <scope>NUCLEOTIDE SEQUENCE</scope>
</reference>
<protein>
    <submittedName>
        <fullName evidence="1">Uncharacterized protein</fullName>
    </submittedName>
</protein>
<dbReference type="AlphaFoldDB" id="A0A0E9QEW8"/>